<accession>A0A418VY46</accession>
<feature type="signal peptide" evidence="1">
    <location>
        <begin position="1"/>
        <end position="20"/>
    </location>
</feature>
<sequence>MTHARAPLILAALAALVAGAADPRPARSADAPILVELFTSQGCSSCPPADAYLKELAGRDDVIALSFHVDYWDRLGWRDPFANGWNTRRQHAYQAALGQPYVYTPQMVIDGRDQAVGSDRAAVGRILDRRRGEGAAVAVSLERTGEDRARLRLPAAPGMSGRLTLFGFDRKQDTDVRAGENSGRRLLNTNVVSVTEEIGRWSGEAVDRLLSLPEPKAGRGYALVLTQEGGTPATRVLGAAQVKAAP</sequence>
<evidence type="ECO:0000256" key="1">
    <source>
        <dbReference type="SAM" id="SignalP"/>
    </source>
</evidence>
<dbReference type="EMBL" id="QYUL01000002">
    <property type="protein sequence ID" value="RJF82082.1"/>
    <property type="molecule type" value="Genomic_DNA"/>
</dbReference>
<dbReference type="AlphaFoldDB" id="A0A418VY46"/>
<dbReference type="PANTHER" id="PTHR36057:SF1">
    <property type="entry name" value="LIPOPROTEIN LIPID ATTACHMENT SITE-LIKE PROTEIN, PUTATIVE (DUF1223)-RELATED"/>
    <property type="match status" value="1"/>
</dbReference>
<organism evidence="2 3">
    <name type="scientific">Azospirillum cavernae</name>
    <dbReference type="NCBI Taxonomy" id="2320860"/>
    <lineage>
        <taxon>Bacteria</taxon>
        <taxon>Pseudomonadati</taxon>
        <taxon>Pseudomonadota</taxon>
        <taxon>Alphaproteobacteria</taxon>
        <taxon>Rhodospirillales</taxon>
        <taxon>Azospirillaceae</taxon>
        <taxon>Azospirillum</taxon>
    </lineage>
</organism>
<dbReference type="SUPFAM" id="SSF52833">
    <property type="entry name" value="Thioredoxin-like"/>
    <property type="match status" value="1"/>
</dbReference>
<reference evidence="2 3" key="1">
    <citation type="submission" date="2018-09" db="EMBL/GenBank/DDBJ databases">
        <authorList>
            <person name="Zhu H."/>
        </authorList>
    </citation>
    <scope>NUCLEOTIDE SEQUENCE [LARGE SCALE GENOMIC DNA]</scope>
    <source>
        <strain evidence="2 3">K2W22B-5</strain>
    </source>
</reference>
<proteinExistence type="predicted"/>
<keyword evidence="3" id="KW-1185">Reference proteome</keyword>
<keyword evidence="1" id="KW-0732">Signal</keyword>
<dbReference type="RefSeq" id="WP_119832161.1">
    <property type="nucleotide sequence ID" value="NZ_QYUL01000002.1"/>
</dbReference>
<dbReference type="PANTHER" id="PTHR36057">
    <property type="match status" value="1"/>
</dbReference>
<evidence type="ECO:0000313" key="3">
    <source>
        <dbReference type="Proteomes" id="UP000283458"/>
    </source>
</evidence>
<name>A0A418VY46_9PROT</name>
<dbReference type="InterPro" id="IPR036249">
    <property type="entry name" value="Thioredoxin-like_sf"/>
</dbReference>
<comment type="caution">
    <text evidence="2">The sequence shown here is derived from an EMBL/GenBank/DDBJ whole genome shotgun (WGS) entry which is preliminary data.</text>
</comment>
<evidence type="ECO:0000313" key="2">
    <source>
        <dbReference type="EMBL" id="RJF82082.1"/>
    </source>
</evidence>
<dbReference type="Pfam" id="PF06764">
    <property type="entry name" value="DUF1223"/>
    <property type="match status" value="1"/>
</dbReference>
<protein>
    <submittedName>
        <fullName evidence="2">DUF1223 domain-containing protein</fullName>
    </submittedName>
</protein>
<dbReference type="InterPro" id="IPR010634">
    <property type="entry name" value="DUF1223"/>
</dbReference>
<dbReference type="OrthoDB" id="9808254at2"/>
<feature type="chain" id="PRO_5019189174" evidence="1">
    <location>
        <begin position="21"/>
        <end position="246"/>
    </location>
</feature>
<gene>
    <name evidence="2" type="ORF">D3877_18630</name>
</gene>
<dbReference type="Proteomes" id="UP000283458">
    <property type="component" value="Unassembled WGS sequence"/>
</dbReference>